<evidence type="ECO:0000256" key="1">
    <source>
        <dbReference type="SAM" id="Coils"/>
    </source>
</evidence>
<gene>
    <name evidence="2" type="ORF">S01H1_03588</name>
</gene>
<accession>X0SRZ9</accession>
<reference evidence="2" key="1">
    <citation type="journal article" date="2014" name="Front. Microbiol.">
        <title>High frequency of phylogenetically diverse reductive dehalogenase-homologous genes in deep subseafloor sedimentary metagenomes.</title>
        <authorList>
            <person name="Kawai M."/>
            <person name="Futagami T."/>
            <person name="Toyoda A."/>
            <person name="Takaki Y."/>
            <person name="Nishi S."/>
            <person name="Hori S."/>
            <person name="Arai W."/>
            <person name="Tsubouchi T."/>
            <person name="Morono Y."/>
            <person name="Uchiyama I."/>
            <person name="Ito T."/>
            <person name="Fujiyama A."/>
            <person name="Inagaki F."/>
            <person name="Takami H."/>
        </authorList>
    </citation>
    <scope>NUCLEOTIDE SEQUENCE</scope>
    <source>
        <strain evidence="2">Expedition CK06-06</strain>
    </source>
</reference>
<dbReference type="EMBL" id="BARS01001943">
    <property type="protein sequence ID" value="GAF78672.1"/>
    <property type="molecule type" value="Genomic_DNA"/>
</dbReference>
<name>X0SRZ9_9ZZZZ</name>
<dbReference type="AlphaFoldDB" id="X0SRZ9"/>
<feature type="non-terminal residue" evidence="2">
    <location>
        <position position="1"/>
    </location>
</feature>
<feature type="coiled-coil region" evidence="1">
    <location>
        <begin position="70"/>
        <end position="97"/>
    </location>
</feature>
<sequence>GLYMGQRLLTTSTINNAAKNESQQTQIETNGKASEENRKSIHTITVSIKGMKDSISASTAAQTKVVDSIEALEEKNVTRVEDENKALKRKVERLERGR</sequence>
<evidence type="ECO:0000313" key="2">
    <source>
        <dbReference type="EMBL" id="GAF78672.1"/>
    </source>
</evidence>
<comment type="caution">
    <text evidence="2">The sequence shown here is derived from an EMBL/GenBank/DDBJ whole genome shotgun (WGS) entry which is preliminary data.</text>
</comment>
<organism evidence="2">
    <name type="scientific">marine sediment metagenome</name>
    <dbReference type="NCBI Taxonomy" id="412755"/>
    <lineage>
        <taxon>unclassified sequences</taxon>
        <taxon>metagenomes</taxon>
        <taxon>ecological metagenomes</taxon>
    </lineage>
</organism>
<protein>
    <submittedName>
        <fullName evidence="2">Uncharacterized protein</fullName>
    </submittedName>
</protein>
<keyword evidence="1" id="KW-0175">Coiled coil</keyword>
<proteinExistence type="predicted"/>